<evidence type="ECO:0000256" key="6">
    <source>
        <dbReference type="ARBA" id="ARBA00022777"/>
    </source>
</evidence>
<protein>
    <recommendedName>
        <fullName evidence="2">histidine kinase</fullName>
        <ecNumber evidence="2">2.7.13.3</ecNumber>
    </recommendedName>
</protein>
<dbReference type="PROSITE" id="PS50112">
    <property type="entry name" value="PAS"/>
    <property type="match status" value="1"/>
</dbReference>
<evidence type="ECO:0000256" key="7">
    <source>
        <dbReference type="ARBA" id="ARBA00022840"/>
    </source>
</evidence>
<gene>
    <name evidence="13" type="ORF">GTP41_15950</name>
</gene>
<dbReference type="GO" id="GO:0006355">
    <property type="term" value="P:regulation of DNA-templated transcription"/>
    <property type="evidence" value="ECO:0007669"/>
    <property type="project" value="InterPro"/>
</dbReference>
<dbReference type="GO" id="GO:0000155">
    <property type="term" value="F:phosphorelay sensor kinase activity"/>
    <property type="evidence" value="ECO:0007669"/>
    <property type="project" value="InterPro"/>
</dbReference>
<dbReference type="InterPro" id="IPR000014">
    <property type="entry name" value="PAS"/>
</dbReference>
<keyword evidence="4" id="KW-0808">Transferase</keyword>
<keyword evidence="14" id="KW-1185">Reference proteome</keyword>
<dbReference type="RefSeq" id="WP_161026558.1">
    <property type="nucleotide sequence ID" value="NZ_WWCJ01000010.1"/>
</dbReference>
<evidence type="ECO:0000259" key="12">
    <source>
        <dbReference type="PROSITE" id="PS50112"/>
    </source>
</evidence>
<dbReference type="EMBL" id="WWCJ01000010">
    <property type="protein sequence ID" value="MYN03590.1"/>
    <property type="molecule type" value="Genomic_DNA"/>
</dbReference>
<dbReference type="SMART" id="SM00448">
    <property type="entry name" value="REC"/>
    <property type="match status" value="1"/>
</dbReference>
<accession>A0A6N9HJC4</accession>
<feature type="domain" description="Histidine kinase" evidence="10">
    <location>
        <begin position="271"/>
        <end position="502"/>
    </location>
</feature>
<dbReference type="CDD" id="cd00075">
    <property type="entry name" value="HATPase"/>
    <property type="match status" value="1"/>
</dbReference>
<reference evidence="13 14" key="1">
    <citation type="submission" date="2019-12" db="EMBL/GenBank/DDBJ databases">
        <title>Novel species isolated from a subtropical stream in China.</title>
        <authorList>
            <person name="Lu H."/>
        </authorList>
    </citation>
    <scope>NUCLEOTIDE SEQUENCE [LARGE SCALE GENOMIC DNA]</scope>
    <source>
        <strain evidence="13 14">DS3</strain>
    </source>
</reference>
<dbReference type="EC" id="2.7.13.3" evidence="2"/>
<dbReference type="InterPro" id="IPR001789">
    <property type="entry name" value="Sig_transdc_resp-reg_receiver"/>
</dbReference>
<dbReference type="Gene3D" id="3.30.450.20">
    <property type="entry name" value="PAS domain"/>
    <property type="match status" value="2"/>
</dbReference>
<evidence type="ECO:0000259" key="11">
    <source>
        <dbReference type="PROSITE" id="PS50110"/>
    </source>
</evidence>
<dbReference type="PROSITE" id="PS50109">
    <property type="entry name" value="HIS_KIN"/>
    <property type="match status" value="1"/>
</dbReference>
<feature type="modified residue" description="4-aspartylphosphate" evidence="9">
    <location>
        <position position="57"/>
    </location>
</feature>
<dbReference type="Gene3D" id="3.30.565.10">
    <property type="entry name" value="Histidine kinase-like ATPase, C-terminal domain"/>
    <property type="match status" value="1"/>
</dbReference>
<dbReference type="SMART" id="SM00387">
    <property type="entry name" value="HATPase_c"/>
    <property type="match status" value="1"/>
</dbReference>
<evidence type="ECO:0000256" key="5">
    <source>
        <dbReference type="ARBA" id="ARBA00022741"/>
    </source>
</evidence>
<evidence type="ECO:0000259" key="10">
    <source>
        <dbReference type="PROSITE" id="PS50109"/>
    </source>
</evidence>
<organism evidence="13 14">
    <name type="scientific">Pseudoduganella guangdongensis</name>
    <dbReference type="NCBI Taxonomy" id="2692179"/>
    <lineage>
        <taxon>Bacteria</taxon>
        <taxon>Pseudomonadati</taxon>
        <taxon>Pseudomonadota</taxon>
        <taxon>Betaproteobacteria</taxon>
        <taxon>Burkholderiales</taxon>
        <taxon>Oxalobacteraceae</taxon>
        <taxon>Telluria group</taxon>
        <taxon>Pseudoduganella</taxon>
    </lineage>
</organism>
<proteinExistence type="predicted"/>
<dbReference type="InterPro" id="IPR036097">
    <property type="entry name" value="HisK_dim/P_sf"/>
</dbReference>
<keyword evidence="3 9" id="KW-0597">Phosphoprotein</keyword>
<evidence type="ECO:0000256" key="9">
    <source>
        <dbReference type="PROSITE-ProRule" id="PRU00169"/>
    </source>
</evidence>
<dbReference type="InterPro" id="IPR003594">
    <property type="entry name" value="HATPase_dom"/>
</dbReference>
<dbReference type="InterPro" id="IPR011006">
    <property type="entry name" value="CheY-like_superfamily"/>
</dbReference>
<evidence type="ECO:0000256" key="4">
    <source>
        <dbReference type="ARBA" id="ARBA00022679"/>
    </source>
</evidence>
<feature type="domain" description="PAS" evidence="12">
    <location>
        <begin position="141"/>
        <end position="186"/>
    </location>
</feature>
<evidence type="ECO:0000313" key="14">
    <source>
        <dbReference type="Proteomes" id="UP000448575"/>
    </source>
</evidence>
<dbReference type="Pfam" id="PF00072">
    <property type="entry name" value="Response_reg"/>
    <property type="match status" value="1"/>
</dbReference>
<evidence type="ECO:0000313" key="13">
    <source>
        <dbReference type="EMBL" id="MYN03590.1"/>
    </source>
</evidence>
<feature type="domain" description="Response regulatory" evidence="11">
    <location>
        <begin position="6"/>
        <end position="125"/>
    </location>
</feature>
<dbReference type="SUPFAM" id="SSF55785">
    <property type="entry name" value="PYP-like sensor domain (PAS domain)"/>
    <property type="match status" value="1"/>
</dbReference>
<dbReference type="InterPro" id="IPR004358">
    <property type="entry name" value="Sig_transdc_His_kin-like_C"/>
</dbReference>
<dbReference type="InterPro" id="IPR036890">
    <property type="entry name" value="HATPase_C_sf"/>
</dbReference>
<dbReference type="PRINTS" id="PR00344">
    <property type="entry name" value="BCTRLSENSOR"/>
</dbReference>
<dbReference type="InterPro" id="IPR005467">
    <property type="entry name" value="His_kinase_dom"/>
</dbReference>
<dbReference type="PANTHER" id="PTHR43065">
    <property type="entry name" value="SENSOR HISTIDINE KINASE"/>
    <property type="match status" value="1"/>
</dbReference>
<dbReference type="PROSITE" id="PS50110">
    <property type="entry name" value="RESPONSE_REGULATORY"/>
    <property type="match status" value="1"/>
</dbReference>
<dbReference type="GO" id="GO:0005524">
    <property type="term" value="F:ATP binding"/>
    <property type="evidence" value="ECO:0007669"/>
    <property type="project" value="UniProtKB-KW"/>
</dbReference>
<dbReference type="InterPro" id="IPR013767">
    <property type="entry name" value="PAS_fold"/>
</dbReference>
<dbReference type="AlphaFoldDB" id="A0A6N9HJC4"/>
<evidence type="ECO:0000256" key="8">
    <source>
        <dbReference type="ARBA" id="ARBA00023012"/>
    </source>
</evidence>
<dbReference type="Pfam" id="PF00989">
    <property type="entry name" value="PAS"/>
    <property type="match status" value="1"/>
</dbReference>
<sequence length="520" mass="56709">MNRTIPVLMVDDRQENLTALEALLEDMPQPLELVPALSGQEALRQSLKRDFAVVLLDVQMPDMDGMETAELLRANPRTRHLPIIFITAGLHDRVRQFEGYGMGAVDFLTKPIEPAVLRNKVAVLCELYAKVQERTQALHESERRLRMVIDSASEAFIATDANGIVTDWNHAAEHLFGWRRDEMLGQPAGRVLLPVRDACSQRARHRNGREFDVELSQWQVPQSQPPTFAALVRDITRRKEAEEARSCELRQALQQIVEQEKMVALGGIVAGVAHELNTPVGNLVLLATALRDRVVELADSALAGKLTRSGLVASATECRAASEVLVRSADKARELIESFKNVAVDQTSQRRRQFDLHTCLHDILVTLGRMLRQANVAVEMQVPPGVLMDSYPGHLEQILNNLIVNSILHGFEGRGCGKVSLAASVDGDHVRLVYSDDGVGIAPELQQKIFEPFFSTKIGAGGSGLGMYIVNNLVCGALQGSISLASAPGQGVRFELLLPLTAASGGADREQGAVDGAGGV</sequence>
<keyword evidence="8" id="KW-0902">Two-component regulatory system</keyword>
<keyword evidence="6" id="KW-0418">Kinase</keyword>
<evidence type="ECO:0000256" key="3">
    <source>
        <dbReference type="ARBA" id="ARBA00022553"/>
    </source>
</evidence>
<dbReference type="SUPFAM" id="SSF55874">
    <property type="entry name" value="ATPase domain of HSP90 chaperone/DNA topoisomerase II/histidine kinase"/>
    <property type="match status" value="1"/>
</dbReference>
<dbReference type="Proteomes" id="UP000448575">
    <property type="component" value="Unassembled WGS sequence"/>
</dbReference>
<dbReference type="SMART" id="SM00091">
    <property type="entry name" value="PAS"/>
    <property type="match status" value="1"/>
</dbReference>
<dbReference type="Gene3D" id="3.40.50.2300">
    <property type="match status" value="1"/>
</dbReference>
<name>A0A6N9HJC4_9BURK</name>
<dbReference type="NCBIfam" id="TIGR00229">
    <property type="entry name" value="sensory_box"/>
    <property type="match status" value="2"/>
</dbReference>
<dbReference type="CDD" id="cd00130">
    <property type="entry name" value="PAS"/>
    <property type="match status" value="1"/>
</dbReference>
<dbReference type="Gene3D" id="1.10.287.130">
    <property type="match status" value="1"/>
</dbReference>
<evidence type="ECO:0000256" key="2">
    <source>
        <dbReference type="ARBA" id="ARBA00012438"/>
    </source>
</evidence>
<dbReference type="SUPFAM" id="SSF47384">
    <property type="entry name" value="Homodimeric domain of signal transducing histidine kinase"/>
    <property type="match status" value="1"/>
</dbReference>
<evidence type="ECO:0000256" key="1">
    <source>
        <dbReference type="ARBA" id="ARBA00000085"/>
    </source>
</evidence>
<comment type="caution">
    <text evidence="13">The sequence shown here is derived from an EMBL/GenBank/DDBJ whole genome shotgun (WGS) entry which is preliminary data.</text>
</comment>
<dbReference type="SUPFAM" id="SSF52172">
    <property type="entry name" value="CheY-like"/>
    <property type="match status" value="1"/>
</dbReference>
<comment type="catalytic activity">
    <reaction evidence="1">
        <text>ATP + protein L-histidine = ADP + protein N-phospho-L-histidine.</text>
        <dbReference type="EC" id="2.7.13.3"/>
    </reaction>
</comment>
<dbReference type="InterPro" id="IPR035965">
    <property type="entry name" value="PAS-like_dom_sf"/>
</dbReference>
<dbReference type="Pfam" id="PF02518">
    <property type="entry name" value="HATPase_c"/>
    <property type="match status" value="1"/>
</dbReference>
<keyword evidence="5" id="KW-0547">Nucleotide-binding</keyword>
<keyword evidence="7" id="KW-0067">ATP-binding</keyword>